<proteinExistence type="predicted"/>
<name>A0ABQ3V8X4_9CHLR</name>
<dbReference type="Proteomes" id="UP000654345">
    <property type="component" value="Unassembled WGS sequence"/>
</dbReference>
<keyword evidence="2" id="KW-1185">Reference proteome</keyword>
<protein>
    <submittedName>
        <fullName evidence="1">Uncharacterized protein</fullName>
    </submittedName>
</protein>
<accession>A0ABQ3V8X4</accession>
<evidence type="ECO:0000313" key="1">
    <source>
        <dbReference type="EMBL" id="GHO61070.1"/>
    </source>
</evidence>
<dbReference type="EMBL" id="BNJG01000009">
    <property type="protein sequence ID" value="GHO61070.1"/>
    <property type="molecule type" value="Genomic_DNA"/>
</dbReference>
<sequence length="73" mass="7899">MSDQIPTLADLCAAISDGVIASCVDENSMYQVNALELRRYVAKRDLEPTFARLLASLPDPGNYVSPTISIIGQ</sequence>
<organism evidence="1 2">
    <name type="scientific">Ktedonobacter robiniae</name>
    <dbReference type="NCBI Taxonomy" id="2778365"/>
    <lineage>
        <taxon>Bacteria</taxon>
        <taxon>Bacillati</taxon>
        <taxon>Chloroflexota</taxon>
        <taxon>Ktedonobacteria</taxon>
        <taxon>Ktedonobacterales</taxon>
        <taxon>Ktedonobacteraceae</taxon>
        <taxon>Ktedonobacter</taxon>
    </lineage>
</organism>
<reference evidence="1 2" key="1">
    <citation type="journal article" date="2021" name="Int. J. Syst. Evol. Microbiol.">
        <title>Reticulibacter mediterranei gen. nov., sp. nov., within the new family Reticulibacteraceae fam. nov., and Ktedonospora formicarum gen. nov., sp. nov., Ktedonobacter robiniae sp. nov., Dictyobacter formicarum sp. nov. and Dictyobacter arantiisoli sp. nov., belonging to the class Ktedonobacteria.</title>
        <authorList>
            <person name="Yabe S."/>
            <person name="Zheng Y."/>
            <person name="Wang C.M."/>
            <person name="Sakai Y."/>
            <person name="Abe K."/>
            <person name="Yokota A."/>
            <person name="Donadio S."/>
            <person name="Cavaletti L."/>
            <person name="Monciardini P."/>
        </authorList>
    </citation>
    <scope>NUCLEOTIDE SEQUENCE [LARGE SCALE GENOMIC DNA]</scope>
    <source>
        <strain evidence="1 2">SOSP1-30</strain>
    </source>
</reference>
<gene>
    <name evidence="1" type="ORF">KSB_95450</name>
</gene>
<comment type="caution">
    <text evidence="1">The sequence shown here is derived from an EMBL/GenBank/DDBJ whole genome shotgun (WGS) entry which is preliminary data.</text>
</comment>
<evidence type="ECO:0000313" key="2">
    <source>
        <dbReference type="Proteomes" id="UP000654345"/>
    </source>
</evidence>
<dbReference type="RefSeq" id="WP_007923519.1">
    <property type="nucleotide sequence ID" value="NZ_BNJG01000009.1"/>
</dbReference>